<evidence type="ECO:0000256" key="6">
    <source>
        <dbReference type="ARBA" id="ARBA00023136"/>
    </source>
</evidence>
<protein>
    <submittedName>
        <fullName evidence="10">Efflux transporter outer membrane subunit</fullName>
    </submittedName>
</protein>
<feature type="signal peptide" evidence="9">
    <location>
        <begin position="1"/>
        <end position="23"/>
    </location>
</feature>
<feature type="chain" id="PRO_5045008043" evidence="9">
    <location>
        <begin position="24"/>
        <end position="484"/>
    </location>
</feature>
<dbReference type="Gene3D" id="1.20.1600.10">
    <property type="entry name" value="Outer membrane efflux proteins (OEP)"/>
    <property type="match status" value="1"/>
</dbReference>
<dbReference type="EMBL" id="JBDIVE010000004">
    <property type="protein sequence ID" value="MEN3068760.1"/>
    <property type="molecule type" value="Genomic_DNA"/>
</dbReference>
<dbReference type="Proteomes" id="UP001410394">
    <property type="component" value="Unassembled WGS sequence"/>
</dbReference>
<comment type="similarity">
    <text evidence="2 9">Belongs to the outer membrane factor (OMF) (TC 1.B.17) family.</text>
</comment>
<evidence type="ECO:0000256" key="8">
    <source>
        <dbReference type="ARBA" id="ARBA00023288"/>
    </source>
</evidence>
<evidence type="ECO:0000256" key="9">
    <source>
        <dbReference type="RuleBase" id="RU362097"/>
    </source>
</evidence>
<evidence type="ECO:0000256" key="4">
    <source>
        <dbReference type="ARBA" id="ARBA00022692"/>
    </source>
</evidence>
<keyword evidence="5 9" id="KW-0732">Signal</keyword>
<evidence type="ECO:0000256" key="1">
    <source>
        <dbReference type="ARBA" id="ARBA00004370"/>
    </source>
</evidence>
<dbReference type="Pfam" id="PF02321">
    <property type="entry name" value="OEP"/>
    <property type="match status" value="2"/>
</dbReference>
<evidence type="ECO:0000256" key="5">
    <source>
        <dbReference type="ARBA" id="ARBA00022729"/>
    </source>
</evidence>
<evidence type="ECO:0000313" key="11">
    <source>
        <dbReference type="Proteomes" id="UP001410394"/>
    </source>
</evidence>
<keyword evidence="3 9" id="KW-1134">Transmembrane beta strand</keyword>
<evidence type="ECO:0000313" key="10">
    <source>
        <dbReference type="EMBL" id="MEN3068760.1"/>
    </source>
</evidence>
<dbReference type="InterPro" id="IPR010131">
    <property type="entry name" value="MdtP/NodT-like"/>
</dbReference>
<dbReference type="Gene3D" id="2.20.200.10">
    <property type="entry name" value="Outer membrane efflux proteins (OEP)"/>
    <property type="match status" value="1"/>
</dbReference>
<reference evidence="10 11" key="1">
    <citation type="journal article" date="2018" name="Int. J. Syst. Evol. Microbiol.">
        <title>Uliginosibacterium sediminicola sp. nov., isolated from freshwater sediment.</title>
        <authorList>
            <person name="Hwang W.M."/>
            <person name="Kim S.M."/>
            <person name="Kang K."/>
            <person name="Ahn T.Y."/>
        </authorList>
    </citation>
    <scope>NUCLEOTIDE SEQUENCE [LARGE SCALE GENOMIC DNA]</scope>
    <source>
        <strain evidence="10 11">M1-21</strain>
    </source>
</reference>
<dbReference type="PANTHER" id="PTHR30203">
    <property type="entry name" value="OUTER MEMBRANE CATION EFFLUX PROTEIN"/>
    <property type="match status" value="1"/>
</dbReference>
<dbReference type="SUPFAM" id="SSF56954">
    <property type="entry name" value="Outer membrane efflux proteins (OEP)"/>
    <property type="match status" value="1"/>
</dbReference>
<dbReference type="PANTHER" id="PTHR30203:SF20">
    <property type="entry name" value="MULTIDRUG RESISTANCE OUTER MEMBRANE PROTEIN MDTP-RELATED"/>
    <property type="match status" value="1"/>
</dbReference>
<dbReference type="NCBIfam" id="TIGR01845">
    <property type="entry name" value="outer_NodT"/>
    <property type="match status" value="1"/>
</dbReference>
<evidence type="ECO:0000256" key="7">
    <source>
        <dbReference type="ARBA" id="ARBA00023139"/>
    </source>
</evidence>
<keyword evidence="11" id="KW-1185">Reference proteome</keyword>
<sequence length="484" mass="52047">MSQHQFAGWRSMAASGLSALVLAACVSPAGIAPQLKPLPAPAAAPAAQNSFPSERWWAVFGDKQLDELVDAALRDNPSLAAAAMRLQRARILIDAADAAYGPSVTLGANPTQQRFAEHHLIPAPVAGSVRSNNRLGLDFSGEIDFWGKQRAALDGAIAQEKLAAADLQVARLSIASSLVRSWVELDRLTRQRNLLAQQLAVREQTLALQRLREKAGFEPGVERMQSEAAMASMRGELRTLEARSLLQRHLVAVLAGRDPASGEKLAAPSLQIDKAGLPASLSAEVLARRPDVAVSRWRVEAATQDAAVTKAGFYPNVNLVGFVGFQSLGFDKWLDFGSRTYSVGPAISLPIFDAGRLRASYGMKTTDIDAAVAQYNQTLLDAMREIVDTLSQLDSADRQQVELQTAYDKAREVESLLAQREKKGLINHLPVLSASAQRLVAERNLADLAAFRFDSRIQLIRAIGGDGAAALPALLTAANKKDPS</sequence>
<gene>
    <name evidence="10" type="ORF">ABDB84_09740</name>
</gene>
<dbReference type="RefSeq" id="WP_345919530.1">
    <property type="nucleotide sequence ID" value="NZ_JBDIVE010000004.1"/>
</dbReference>
<proteinExistence type="inferred from homology"/>
<dbReference type="InterPro" id="IPR003423">
    <property type="entry name" value="OMP_efflux"/>
</dbReference>
<evidence type="ECO:0000256" key="2">
    <source>
        <dbReference type="ARBA" id="ARBA00007613"/>
    </source>
</evidence>
<keyword evidence="7 9" id="KW-0564">Palmitate</keyword>
<comment type="caution">
    <text evidence="10">The sequence shown here is derived from an EMBL/GenBank/DDBJ whole genome shotgun (WGS) entry which is preliminary data.</text>
</comment>
<organism evidence="10 11">
    <name type="scientific">Uliginosibacterium sediminicola</name>
    <dbReference type="NCBI Taxonomy" id="2024550"/>
    <lineage>
        <taxon>Bacteria</taxon>
        <taxon>Pseudomonadati</taxon>
        <taxon>Pseudomonadota</taxon>
        <taxon>Betaproteobacteria</taxon>
        <taxon>Rhodocyclales</taxon>
        <taxon>Zoogloeaceae</taxon>
        <taxon>Uliginosibacterium</taxon>
    </lineage>
</organism>
<keyword evidence="8 9" id="KW-0449">Lipoprotein</keyword>
<comment type="subcellular location">
    <subcellularLocation>
        <location evidence="9">Cell membrane</location>
        <topology evidence="9">Lipid-anchor</topology>
    </subcellularLocation>
    <subcellularLocation>
        <location evidence="1">Membrane</location>
    </subcellularLocation>
</comment>
<name>A0ABU9YYF8_9RHOO</name>
<evidence type="ECO:0000256" key="3">
    <source>
        <dbReference type="ARBA" id="ARBA00022452"/>
    </source>
</evidence>
<keyword evidence="4 9" id="KW-0812">Transmembrane</keyword>
<accession>A0ABU9YYF8</accession>
<keyword evidence="6 9" id="KW-0472">Membrane</keyword>